<evidence type="ECO:0000313" key="2">
    <source>
        <dbReference type="EMBL" id="KAK3678890.1"/>
    </source>
</evidence>
<dbReference type="InterPro" id="IPR021851">
    <property type="entry name" value="DUF3455"/>
</dbReference>
<evidence type="ECO:0000313" key="3">
    <source>
        <dbReference type="Proteomes" id="UP001274830"/>
    </source>
</evidence>
<keyword evidence="3" id="KW-1185">Reference proteome</keyword>
<dbReference type="AlphaFoldDB" id="A0AAE0WVM0"/>
<feature type="chain" id="PRO_5041973952" description="Malate dehydrogenase" evidence="1">
    <location>
        <begin position="17"/>
        <end position="232"/>
    </location>
</feature>
<sequence length="232" mass="25005">MVAIISSLLATSSLLAIGNCLPRRSNSVAPSLPLKEVTNTGSAPLPSPTTGLKYIAVQIGTQNYTCNAETGKYTATGALARIYDATSYLANHPDQVDSLSRTYLNLYTSQPCSQHPSTTVAIDDVCEDLANLQHFPPLPILGQHYFTSTGTPTFDLYLGWDHPFLYAKKVGDVPAPSANDVDWLYLTSNGSPQNNIINSVYRIETVGGVAPKTCSGSGSIEVPYAAEYWYYV</sequence>
<keyword evidence="1" id="KW-0732">Signal</keyword>
<organism evidence="2 3">
    <name type="scientific">Recurvomyces mirabilis</name>
    <dbReference type="NCBI Taxonomy" id="574656"/>
    <lineage>
        <taxon>Eukaryota</taxon>
        <taxon>Fungi</taxon>
        <taxon>Dikarya</taxon>
        <taxon>Ascomycota</taxon>
        <taxon>Pezizomycotina</taxon>
        <taxon>Dothideomycetes</taxon>
        <taxon>Dothideomycetidae</taxon>
        <taxon>Mycosphaerellales</taxon>
        <taxon>Teratosphaeriaceae</taxon>
        <taxon>Recurvomyces</taxon>
    </lineage>
</organism>
<evidence type="ECO:0008006" key="4">
    <source>
        <dbReference type="Google" id="ProtNLM"/>
    </source>
</evidence>
<dbReference type="Pfam" id="PF11937">
    <property type="entry name" value="DUF3455"/>
    <property type="match status" value="1"/>
</dbReference>
<comment type="caution">
    <text evidence="2">The sequence shown here is derived from an EMBL/GenBank/DDBJ whole genome shotgun (WGS) entry which is preliminary data.</text>
</comment>
<dbReference type="EMBL" id="JAUTXT010000003">
    <property type="protein sequence ID" value="KAK3678890.1"/>
    <property type="molecule type" value="Genomic_DNA"/>
</dbReference>
<evidence type="ECO:0000256" key="1">
    <source>
        <dbReference type="SAM" id="SignalP"/>
    </source>
</evidence>
<feature type="signal peptide" evidence="1">
    <location>
        <begin position="1"/>
        <end position="16"/>
    </location>
</feature>
<accession>A0AAE0WVM0</accession>
<dbReference type="Proteomes" id="UP001274830">
    <property type="component" value="Unassembled WGS sequence"/>
</dbReference>
<dbReference type="PANTHER" id="PTHR35567:SF3">
    <property type="entry name" value="MALATE DEHYDROGENASE"/>
    <property type="match status" value="1"/>
</dbReference>
<name>A0AAE0WVM0_9PEZI</name>
<gene>
    <name evidence="2" type="ORF">LTR78_001343</name>
</gene>
<reference evidence="2" key="1">
    <citation type="submission" date="2023-07" db="EMBL/GenBank/DDBJ databases">
        <title>Black Yeasts Isolated from many extreme environments.</title>
        <authorList>
            <person name="Coleine C."/>
            <person name="Stajich J.E."/>
            <person name="Selbmann L."/>
        </authorList>
    </citation>
    <scope>NUCLEOTIDE SEQUENCE</scope>
    <source>
        <strain evidence="2">CCFEE 5485</strain>
    </source>
</reference>
<proteinExistence type="predicted"/>
<dbReference type="PANTHER" id="PTHR35567">
    <property type="entry name" value="MALATE DEHYDROGENASE (AFU_ORTHOLOGUE AFUA_2G13800)"/>
    <property type="match status" value="1"/>
</dbReference>
<protein>
    <recommendedName>
        <fullName evidence="4">Malate dehydrogenase</fullName>
    </recommendedName>
</protein>